<dbReference type="EMBL" id="CM003375">
    <property type="protein sequence ID" value="KOM42455.1"/>
    <property type="molecule type" value="Genomic_DNA"/>
</dbReference>
<proteinExistence type="predicted"/>
<sequence length="131" mass="14975">MRLPSVVLERSKTLMESKWQQASGQPPSSLYRNSPFSAPFTFQHRRNVPCTESSILNRTTPNSGKFHLGDRLWGPCKLFQLHATVYAKPFFFLLFSLVEKLKRTLRELLLDESRSIPLGRSLLNPSKGSLL</sequence>
<reference evidence="2" key="1">
    <citation type="journal article" date="2015" name="Proc. Natl. Acad. Sci. U.S.A.">
        <title>Genome sequencing of adzuki bean (Vigna angularis) provides insight into high starch and low fat accumulation and domestication.</title>
        <authorList>
            <person name="Yang K."/>
            <person name="Tian Z."/>
            <person name="Chen C."/>
            <person name="Luo L."/>
            <person name="Zhao B."/>
            <person name="Wang Z."/>
            <person name="Yu L."/>
            <person name="Li Y."/>
            <person name="Sun Y."/>
            <person name="Li W."/>
            <person name="Chen Y."/>
            <person name="Li Y."/>
            <person name="Zhang Y."/>
            <person name="Ai D."/>
            <person name="Zhao J."/>
            <person name="Shang C."/>
            <person name="Ma Y."/>
            <person name="Wu B."/>
            <person name="Wang M."/>
            <person name="Gao L."/>
            <person name="Sun D."/>
            <person name="Zhang P."/>
            <person name="Guo F."/>
            <person name="Wang W."/>
            <person name="Li Y."/>
            <person name="Wang J."/>
            <person name="Varshney R.K."/>
            <person name="Wang J."/>
            <person name="Ling H.Q."/>
            <person name="Wan P."/>
        </authorList>
    </citation>
    <scope>NUCLEOTIDE SEQUENCE</scope>
    <source>
        <strain evidence="2">cv. Jingnong 6</strain>
    </source>
</reference>
<protein>
    <submittedName>
        <fullName evidence="1">Uncharacterized protein</fullName>
    </submittedName>
</protein>
<dbReference type="AlphaFoldDB" id="A0A0L9UHV8"/>
<accession>A0A0L9UHV8</accession>
<name>A0A0L9UHV8_PHAAN</name>
<organism evidence="1 2">
    <name type="scientific">Phaseolus angularis</name>
    <name type="common">Azuki bean</name>
    <name type="synonym">Vigna angularis</name>
    <dbReference type="NCBI Taxonomy" id="3914"/>
    <lineage>
        <taxon>Eukaryota</taxon>
        <taxon>Viridiplantae</taxon>
        <taxon>Streptophyta</taxon>
        <taxon>Embryophyta</taxon>
        <taxon>Tracheophyta</taxon>
        <taxon>Spermatophyta</taxon>
        <taxon>Magnoliopsida</taxon>
        <taxon>eudicotyledons</taxon>
        <taxon>Gunneridae</taxon>
        <taxon>Pentapetalae</taxon>
        <taxon>rosids</taxon>
        <taxon>fabids</taxon>
        <taxon>Fabales</taxon>
        <taxon>Fabaceae</taxon>
        <taxon>Papilionoideae</taxon>
        <taxon>50 kb inversion clade</taxon>
        <taxon>NPAAA clade</taxon>
        <taxon>indigoferoid/millettioid clade</taxon>
        <taxon>Phaseoleae</taxon>
        <taxon>Vigna</taxon>
    </lineage>
</organism>
<dbReference type="Gramene" id="KOM42455">
    <property type="protein sequence ID" value="KOM42455"/>
    <property type="gene ID" value="LR48_Vigan05g005900"/>
</dbReference>
<evidence type="ECO:0000313" key="1">
    <source>
        <dbReference type="EMBL" id="KOM42455.1"/>
    </source>
</evidence>
<evidence type="ECO:0000313" key="2">
    <source>
        <dbReference type="Proteomes" id="UP000053144"/>
    </source>
</evidence>
<gene>
    <name evidence="1" type="ORF">LR48_Vigan05g005900</name>
</gene>
<dbReference type="Proteomes" id="UP000053144">
    <property type="component" value="Chromosome 5"/>
</dbReference>